<dbReference type="KEGG" id="ang:An07g02850"/>
<dbReference type="VEuPathDB" id="FungiDB:An07g02850"/>
<sequence length="43" mass="4985">MRLHRYLLLPTTYLLLLPHTSPPPLHRTSLSEPIVTSQHARQV</sequence>
<protein>
    <submittedName>
        <fullName evidence="1">Uncharacterized protein</fullName>
    </submittedName>
</protein>
<proteinExistence type="predicted"/>
<reference evidence="1" key="1">
    <citation type="submission" date="2025-02" db="EMBL/GenBank/DDBJ databases">
        <authorList>
            <consortium name="NCBI Genome Project"/>
        </authorList>
    </citation>
    <scope>NUCLEOTIDE SEQUENCE</scope>
</reference>
<dbReference type="AlphaFoldDB" id="A0AAJ8BZ80"/>
<evidence type="ECO:0000313" key="1">
    <source>
        <dbReference type="RefSeq" id="XP_059606640.1"/>
    </source>
</evidence>
<name>A0AAJ8BZ80_ASPNG</name>
<organism evidence="1">
    <name type="scientific">Aspergillus niger</name>
    <dbReference type="NCBI Taxonomy" id="5061"/>
    <lineage>
        <taxon>Eukaryota</taxon>
        <taxon>Fungi</taxon>
        <taxon>Dikarya</taxon>
        <taxon>Ascomycota</taxon>
        <taxon>Pezizomycotina</taxon>
        <taxon>Eurotiomycetes</taxon>
        <taxon>Eurotiomycetidae</taxon>
        <taxon>Eurotiales</taxon>
        <taxon>Aspergillaceae</taxon>
        <taxon>Aspergillus</taxon>
        <taxon>Aspergillus subgen. Circumdati</taxon>
    </lineage>
</organism>
<dbReference type="GeneID" id="84591320"/>
<dbReference type="RefSeq" id="XP_059606640.1">
    <property type="nucleotide sequence ID" value="XM_059748315.1"/>
</dbReference>
<reference evidence="1" key="2">
    <citation type="submission" date="2025-08" db="UniProtKB">
        <authorList>
            <consortium name="RefSeq"/>
        </authorList>
    </citation>
    <scope>IDENTIFICATION</scope>
</reference>
<gene>
    <name evidence="1" type="ORF">An07g02850</name>
</gene>
<accession>A0AAJ8BZ80</accession>